<keyword evidence="1" id="KW-0489">Methyltransferase</keyword>
<dbReference type="EMBL" id="LJHD01000150">
    <property type="protein sequence ID" value="ONI43349.1"/>
    <property type="molecule type" value="Genomic_DNA"/>
</dbReference>
<name>A0ACC8XHK5_9FIRM</name>
<comment type="caution">
    <text evidence="1">The sequence shown here is derived from an EMBL/GenBank/DDBJ whole genome shotgun (WGS) entry which is preliminary data.</text>
</comment>
<protein>
    <submittedName>
        <fullName evidence="1">RNA methyltransferase</fullName>
    </submittedName>
</protein>
<evidence type="ECO:0000313" key="2">
    <source>
        <dbReference type="Proteomes" id="UP000188637"/>
    </source>
</evidence>
<sequence>MIAKLPQRFIEQTKQMLGEEFNDFLESYSFPIYQGIRINTNKVEIEHWNEIAPFGNLEQIPWCLEGFYYNEQTPSKHPYYYAGLYYIQEPSAMSPVAYLPIEKGDKVLDLCAAPGGKTTQIGSKLENTGVLVSNDISATRAKALVKNIELFGFKNTIVTSEAPEKLSNSWKGYFDKILVDAPCSGEGMFKKDSTAIKSWEKYEENHFFDTQLSLLNSAEKMLKTGGYILYSTCTFNKIENENIINIFLSENPNFEIVPLNPIGGIKELNGTLRLWPHCIKGEGHFLCLMHKKYGENFESNLIQVKNKIKDFKLLADFISKNTYISLDEYIFMNDDKFYLINPNMPNHDKLRTLRTGLLLGTIQHNKFKPSHALAIAYQSHMFKNIINFSNNDINVIKYLKGETLEGDYKKGEYIVCVDNFPLGWIKSNNGNLKNQYPASWRKIN</sequence>
<dbReference type="Proteomes" id="UP000188637">
    <property type="component" value="Unassembled WGS sequence"/>
</dbReference>
<evidence type="ECO:0000313" key="1">
    <source>
        <dbReference type="EMBL" id="ONI43349.1"/>
    </source>
</evidence>
<accession>A0ACC8XHK5</accession>
<proteinExistence type="predicted"/>
<gene>
    <name evidence="1" type="ORF">AN640_06435</name>
</gene>
<keyword evidence="1" id="KW-0808">Transferase</keyword>
<organism evidence="1 2">
    <name type="scientific">Candidatus Epulonipiscium fishelsonii</name>
    <dbReference type="NCBI Taxonomy" id="77094"/>
    <lineage>
        <taxon>Bacteria</taxon>
        <taxon>Bacillati</taxon>
        <taxon>Bacillota</taxon>
        <taxon>Clostridia</taxon>
        <taxon>Lachnospirales</taxon>
        <taxon>Lachnospiraceae</taxon>
        <taxon>Candidatus Epulonipiscium</taxon>
    </lineage>
</organism>
<keyword evidence="2" id="KW-1185">Reference proteome</keyword>
<reference evidence="1" key="1">
    <citation type="submission" date="2016-08" db="EMBL/GenBank/DDBJ databases">
        <authorList>
            <person name="Ngugi D.K."/>
            <person name="Miyake S."/>
            <person name="Stingl U."/>
        </authorList>
    </citation>
    <scope>NUCLEOTIDE SEQUENCE</scope>
    <source>
        <strain evidence="1">SCG-D08WGA-EpuloA1</strain>
    </source>
</reference>